<organism evidence="2">
    <name type="scientific">Anguilla anguilla</name>
    <name type="common">European freshwater eel</name>
    <name type="synonym">Muraena anguilla</name>
    <dbReference type="NCBI Taxonomy" id="7936"/>
    <lineage>
        <taxon>Eukaryota</taxon>
        <taxon>Metazoa</taxon>
        <taxon>Chordata</taxon>
        <taxon>Craniata</taxon>
        <taxon>Vertebrata</taxon>
        <taxon>Euteleostomi</taxon>
        <taxon>Actinopterygii</taxon>
        <taxon>Neopterygii</taxon>
        <taxon>Teleostei</taxon>
        <taxon>Anguilliformes</taxon>
        <taxon>Anguillidae</taxon>
        <taxon>Anguilla</taxon>
    </lineage>
</organism>
<accession>A0A0E9S8R0</accession>
<proteinExistence type="predicted"/>
<evidence type="ECO:0000256" key="1">
    <source>
        <dbReference type="SAM" id="Phobius"/>
    </source>
</evidence>
<reference evidence="2" key="1">
    <citation type="submission" date="2014-11" db="EMBL/GenBank/DDBJ databases">
        <authorList>
            <person name="Amaro Gonzalez C."/>
        </authorList>
    </citation>
    <scope>NUCLEOTIDE SEQUENCE</scope>
</reference>
<sequence length="73" mass="8354">MKEKAGGCCLQNNRLYFIERFLYPKLQTGTSLFFVCLVWGSGQGSLFTHWLLQWKSGSTRILKASSGQTLCWM</sequence>
<dbReference type="AlphaFoldDB" id="A0A0E9S8R0"/>
<evidence type="ECO:0000313" key="2">
    <source>
        <dbReference type="EMBL" id="JAH37666.1"/>
    </source>
</evidence>
<keyword evidence="1" id="KW-1133">Transmembrane helix</keyword>
<feature type="transmembrane region" description="Helical" evidence="1">
    <location>
        <begin position="32"/>
        <end position="52"/>
    </location>
</feature>
<name>A0A0E9S8R0_ANGAN</name>
<keyword evidence="1" id="KW-0812">Transmembrane</keyword>
<protein>
    <submittedName>
        <fullName evidence="2">Uncharacterized protein</fullName>
    </submittedName>
</protein>
<dbReference type="EMBL" id="GBXM01070911">
    <property type="protein sequence ID" value="JAH37666.1"/>
    <property type="molecule type" value="Transcribed_RNA"/>
</dbReference>
<reference evidence="2" key="2">
    <citation type="journal article" date="2015" name="Fish Shellfish Immunol.">
        <title>Early steps in the European eel (Anguilla anguilla)-Vibrio vulnificus interaction in the gills: Role of the RtxA13 toxin.</title>
        <authorList>
            <person name="Callol A."/>
            <person name="Pajuelo D."/>
            <person name="Ebbesson L."/>
            <person name="Teles M."/>
            <person name="MacKenzie S."/>
            <person name="Amaro C."/>
        </authorList>
    </citation>
    <scope>NUCLEOTIDE SEQUENCE</scope>
</reference>
<keyword evidence="1" id="KW-0472">Membrane</keyword>